<feature type="transmembrane region" description="Helical" evidence="1">
    <location>
        <begin position="389"/>
        <end position="410"/>
    </location>
</feature>
<dbReference type="OrthoDB" id="260091at2759"/>
<keyword evidence="1" id="KW-0812">Transmembrane</keyword>
<dbReference type="InterPro" id="IPR018506">
    <property type="entry name" value="Cyt_B5_heme-BS"/>
</dbReference>
<dbReference type="PROSITE" id="PS00191">
    <property type="entry name" value="CYTOCHROME_B5_1"/>
    <property type="match status" value="1"/>
</dbReference>
<name>A0A8S1PXC5_9CILI</name>
<dbReference type="GO" id="GO:0042759">
    <property type="term" value="P:long-chain fatty acid biosynthetic process"/>
    <property type="evidence" value="ECO:0007669"/>
    <property type="project" value="UniProtKB-ARBA"/>
</dbReference>
<evidence type="ECO:0000259" key="2">
    <source>
        <dbReference type="Pfam" id="PF00173"/>
    </source>
</evidence>
<gene>
    <name evidence="4" type="ORF">PSON_ATCC_30995.1.T0890147</name>
</gene>
<dbReference type="PANTHER" id="PTHR19353">
    <property type="entry name" value="FATTY ACID DESATURASE 2"/>
    <property type="match status" value="1"/>
</dbReference>
<feature type="domain" description="Cytochrome b5 heme-binding" evidence="2">
    <location>
        <begin position="172"/>
        <end position="225"/>
    </location>
</feature>
<organism evidence="4 5">
    <name type="scientific">Paramecium sonneborni</name>
    <dbReference type="NCBI Taxonomy" id="65129"/>
    <lineage>
        <taxon>Eukaryota</taxon>
        <taxon>Sar</taxon>
        <taxon>Alveolata</taxon>
        <taxon>Ciliophora</taxon>
        <taxon>Intramacronucleata</taxon>
        <taxon>Oligohymenophorea</taxon>
        <taxon>Peniculida</taxon>
        <taxon>Parameciidae</taxon>
        <taxon>Paramecium</taxon>
    </lineage>
</organism>
<keyword evidence="1" id="KW-1133">Transmembrane helix</keyword>
<dbReference type="Proteomes" id="UP000692954">
    <property type="component" value="Unassembled WGS sequence"/>
</dbReference>
<evidence type="ECO:0000259" key="3">
    <source>
        <dbReference type="Pfam" id="PF00487"/>
    </source>
</evidence>
<dbReference type="GO" id="GO:0006636">
    <property type="term" value="P:unsaturated fatty acid biosynthetic process"/>
    <property type="evidence" value="ECO:0007669"/>
    <property type="project" value="UniProtKB-ARBA"/>
</dbReference>
<dbReference type="EMBL" id="CAJJDN010000089">
    <property type="protein sequence ID" value="CAD8107702.1"/>
    <property type="molecule type" value="Genomic_DNA"/>
</dbReference>
<dbReference type="CDD" id="cd03506">
    <property type="entry name" value="Delta6-FADS-like"/>
    <property type="match status" value="1"/>
</dbReference>
<comment type="caution">
    <text evidence="4">The sequence shown here is derived from an EMBL/GenBank/DDBJ whole genome shotgun (WGS) entry which is preliminary data.</text>
</comment>
<dbReference type="Pfam" id="PF00173">
    <property type="entry name" value="Cyt-b5"/>
    <property type="match status" value="1"/>
</dbReference>
<evidence type="ECO:0000313" key="4">
    <source>
        <dbReference type="EMBL" id="CAD8107702.1"/>
    </source>
</evidence>
<feature type="domain" description="Fatty acid desaturase" evidence="3">
    <location>
        <begin position="277"/>
        <end position="486"/>
    </location>
</feature>
<dbReference type="InterPro" id="IPR001199">
    <property type="entry name" value="Cyt_B5-like_heme/steroid-bd"/>
</dbReference>
<accession>A0A8S1PXC5</accession>
<evidence type="ECO:0000313" key="5">
    <source>
        <dbReference type="Proteomes" id="UP000692954"/>
    </source>
</evidence>
<dbReference type="Pfam" id="PF00487">
    <property type="entry name" value="FA_desaturase"/>
    <property type="match status" value="1"/>
</dbReference>
<dbReference type="PANTHER" id="PTHR19353:SF19">
    <property type="entry name" value="DELTA(5) FATTY ACID DESATURASE C-RELATED"/>
    <property type="match status" value="1"/>
</dbReference>
<dbReference type="GO" id="GO:0020037">
    <property type="term" value="F:heme binding"/>
    <property type="evidence" value="ECO:0007669"/>
    <property type="project" value="InterPro"/>
</dbReference>
<feature type="transmembrane region" description="Helical" evidence="1">
    <location>
        <begin position="365"/>
        <end position="383"/>
    </location>
</feature>
<dbReference type="AlphaFoldDB" id="A0A8S1PXC5"/>
<evidence type="ECO:0000256" key="1">
    <source>
        <dbReference type="SAM" id="Phobius"/>
    </source>
</evidence>
<evidence type="ECO:0008006" key="6">
    <source>
        <dbReference type="Google" id="ProtNLM"/>
    </source>
</evidence>
<dbReference type="InterPro" id="IPR005804">
    <property type="entry name" value="FA_desaturase_dom"/>
</dbReference>
<protein>
    <recommendedName>
        <fullName evidence="6">Cytochrome b5 heme-binding domain-containing protein</fullName>
    </recommendedName>
</protein>
<reference evidence="4" key="1">
    <citation type="submission" date="2021-01" db="EMBL/GenBank/DDBJ databases">
        <authorList>
            <consortium name="Genoscope - CEA"/>
            <person name="William W."/>
        </authorList>
    </citation>
    <scope>NUCLEOTIDE SEQUENCE</scope>
</reference>
<dbReference type="GO" id="GO:0016020">
    <property type="term" value="C:membrane"/>
    <property type="evidence" value="ECO:0007669"/>
    <property type="project" value="TreeGrafter"/>
</dbReference>
<dbReference type="InterPro" id="IPR012171">
    <property type="entry name" value="Fatty_acid_desaturase"/>
</dbReference>
<sequence length="491" mass="59699">MNSYQIIKKWIVNRKYIQKQKIKKKFNKKRIEKKQQKKHGIAPRVMVSWKEVTLWQVRLIKQRLLLWVKDYQFQEAQKQYQVLKDGYKMNQVYIEILDLIHIYRQYFKKSQKKQLRNQQYYFYIQLYTKIIVKIFIRFNKDIINLQEYQMAPQPEPNNQNSQSVENKEVFRFIYKNKEYDVTEYVPKHPAGKSFFDKMKDEKQDFTEYFRCLHSKKALKILKSQKVVNSNLKESEESKQYSHIKKQVKKLFEPDWTIELVLFIGLSLGLYLGVTSEWYIAIPTIALTQIVAGWQGHSTNHNRNPLLYKLSIPYGIIHGFSTDWWQFKHNNHHIFTNRIGKDDDINHQYQMWQYGFLYLKWKFDSFLVSYNKIDIIYIFIHQLIVFQQKIWIYVVAQYIAGFFSACILIGNHEREYKFFDKIDKPFIQHQIITSRNYDWTDWLSNLLMGGMQFQTEHHLFPQIPFYRLPYAAKIINRELNKFGYKIHVGKIL</sequence>
<keyword evidence="5" id="KW-1185">Reference proteome</keyword>
<keyword evidence="1" id="KW-0472">Membrane</keyword>
<feature type="transmembrane region" description="Helical" evidence="1">
    <location>
        <begin position="255"/>
        <end position="271"/>
    </location>
</feature>
<dbReference type="GO" id="GO:0016717">
    <property type="term" value="F:oxidoreductase activity, acting on paired donors, with oxidation of a pair of donors resulting in the reduction of molecular oxygen to two molecules of water"/>
    <property type="evidence" value="ECO:0007669"/>
    <property type="project" value="UniProtKB-ARBA"/>
</dbReference>
<proteinExistence type="predicted"/>